<feature type="domain" description="BHLH" evidence="6">
    <location>
        <begin position="87"/>
        <end position="139"/>
    </location>
</feature>
<dbReference type="PROSITE" id="PS50888">
    <property type="entry name" value="BHLH"/>
    <property type="match status" value="1"/>
</dbReference>
<keyword evidence="3" id="KW-0238">DNA-binding</keyword>
<dbReference type="PANTHER" id="PTHR13935">
    <property type="entry name" value="ACHAETE-SCUTE TRANSCRIPTION FACTOR-RELATED"/>
    <property type="match status" value="1"/>
</dbReference>
<sequence>MYDHPIFFVKFGFNQRIRTNPKMCALTPAATPLFHSFEWPLDNHNNYLITESFESFSNISPSQQPQIQLDRSASFVTTNSSGDPTMVKKLYHNAIERDRRKKINTSYSSLRSLLPTDDQTKKLSIPATVSRALEYIPELQQQVESLIQKKKELLSIISSTSRKADLTHQEKQRKGLVGSSLFSISANRLSDSEVVIQISTYKLHKNPLSEILLHLEDDGLLLMDASSFQSSGGRVFYNLHLQVERTCRLECEVLSEKLLSLYEKKSLFP</sequence>
<reference evidence="7 8" key="1">
    <citation type="submission" date="2021-02" db="EMBL/GenBank/DDBJ databases">
        <title>Plant Genome Project.</title>
        <authorList>
            <person name="Zhang R.-G."/>
        </authorList>
    </citation>
    <scope>NUCLEOTIDE SEQUENCE [LARGE SCALE GENOMIC DNA]</scope>
    <source>
        <tissue evidence="7">Leaves</tissue>
    </source>
</reference>
<keyword evidence="5" id="KW-0539">Nucleus</keyword>
<evidence type="ECO:0000313" key="7">
    <source>
        <dbReference type="EMBL" id="KAH7557138.1"/>
    </source>
</evidence>
<evidence type="ECO:0000256" key="4">
    <source>
        <dbReference type="ARBA" id="ARBA00023163"/>
    </source>
</evidence>
<protein>
    <recommendedName>
        <fullName evidence="6">BHLH domain-containing protein</fullName>
    </recommendedName>
</protein>
<keyword evidence="4" id="KW-0804">Transcription</keyword>
<dbReference type="Pfam" id="PF00010">
    <property type="entry name" value="HLH"/>
    <property type="match status" value="1"/>
</dbReference>
<comment type="caution">
    <text evidence="7">The sequence shown here is derived from an EMBL/GenBank/DDBJ whole genome shotgun (WGS) entry which is preliminary data.</text>
</comment>
<dbReference type="Gene3D" id="4.10.280.10">
    <property type="entry name" value="Helix-loop-helix DNA-binding domain"/>
    <property type="match status" value="1"/>
</dbReference>
<dbReference type="SUPFAM" id="SSF47459">
    <property type="entry name" value="HLH, helix-loop-helix DNA-binding domain"/>
    <property type="match status" value="1"/>
</dbReference>
<keyword evidence="2" id="KW-0805">Transcription regulation</keyword>
<gene>
    <name evidence="7" type="ORF">JRO89_XS11G0057700</name>
</gene>
<dbReference type="InterPro" id="IPR015660">
    <property type="entry name" value="MASH1/Ascl1a-like"/>
</dbReference>
<evidence type="ECO:0000313" key="8">
    <source>
        <dbReference type="Proteomes" id="UP000827721"/>
    </source>
</evidence>
<dbReference type="SMART" id="SM00353">
    <property type="entry name" value="HLH"/>
    <property type="match status" value="1"/>
</dbReference>
<dbReference type="InterPro" id="IPR036638">
    <property type="entry name" value="HLH_DNA-bd_sf"/>
</dbReference>
<dbReference type="InterPro" id="IPR011598">
    <property type="entry name" value="bHLH_dom"/>
</dbReference>
<name>A0ABQ8HES8_9ROSI</name>
<evidence type="ECO:0000256" key="5">
    <source>
        <dbReference type="ARBA" id="ARBA00023242"/>
    </source>
</evidence>
<evidence type="ECO:0000256" key="3">
    <source>
        <dbReference type="ARBA" id="ARBA00023125"/>
    </source>
</evidence>
<dbReference type="Proteomes" id="UP000827721">
    <property type="component" value="Unassembled WGS sequence"/>
</dbReference>
<evidence type="ECO:0000259" key="6">
    <source>
        <dbReference type="PROSITE" id="PS50888"/>
    </source>
</evidence>
<dbReference type="PANTHER" id="PTHR13935:SF41">
    <property type="entry name" value="TRANSCRIPTION FACTOR ORG2-RELATED"/>
    <property type="match status" value="1"/>
</dbReference>
<keyword evidence="8" id="KW-1185">Reference proteome</keyword>
<proteinExistence type="predicted"/>
<comment type="subcellular location">
    <subcellularLocation>
        <location evidence="1">Nucleus</location>
    </subcellularLocation>
</comment>
<dbReference type="EMBL" id="JAFEMO010000011">
    <property type="protein sequence ID" value="KAH7557138.1"/>
    <property type="molecule type" value="Genomic_DNA"/>
</dbReference>
<organism evidence="7 8">
    <name type="scientific">Xanthoceras sorbifolium</name>
    <dbReference type="NCBI Taxonomy" id="99658"/>
    <lineage>
        <taxon>Eukaryota</taxon>
        <taxon>Viridiplantae</taxon>
        <taxon>Streptophyta</taxon>
        <taxon>Embryophyta</taxon>
        <taxon>Tracheophyta</taxon>
        <taxon>Spermatophyta</taxon>
        <taxon>Magnoliopsida</taxon>
        <taxon>eudicotyledons</taxon>
        <taxon>Gunneridae</taxon>
        <taxon>Pentapetalae</taxon>
        <taxon>rosids</taxon>
        <taxon>malvids</taxon>
        <taxon>Sapindales</taxon>
        <taxon>Sapindaceae</taxon>
        <taxon>Xanthoceroideae</taxon>
        <taxon>Xanthoceras</taxon>
    </lineage>
</organism>
<evidence type="ECO:0000256" key="2">
    <source>
        <dbReference type="ARBA" id="ARBA00023015"/>
    </source>
</evidence>
<dbReference type="CDD" id="cd18914">
    <property type="entry name" value="bHLH_AtORG2_like"/>
    <property type="match status" value="1"/>
</dbReference>
<accession>A0ABQ8HES8</accession>
<evidence type="ECO:0000256" key="1">
    <source>
        <dbReference type="ARBA" id="ARBA00004123"/>
    </source>
</evidence>